<dbReference type="AlphaFoldDB" id="A0A2J6S0C7"/>
<proteinExistence type="predicted"/>
<dbReference type="Proteomes" id="UP000235786">
    <property type="component" value="Unassembled WGS sequence"/>
</dbReference>
<dbReference type="OrthoDB" id="3513892at2759"/>
<dbReference type="Pfam" id="PF20150">
    <property type="entry name" value="2EXR"/>
    <property type="match status" value="1"/>
</dbReference>
<accession>A0A2J6S0C7</accession>
<organism evidence="2 3">
    <name type="scientific">Hyaloscypha variabilis (strain UAMH 11265 / GT02V1 / F)</name>
    <name type="common">Meliniomyces variabilis</name>
    <dbReference type="NCBI Taxonomy" id="1149755"/>
    <lineage>
        <taxon>Eukaryota</taxon>
        <taxon>Fungi</taxon>
        <taxon>Dikarya</taxon>
        <taxon>Ascomycota</taxon>
        <taxon>Pezizomycotina</taxon>
        <taxon>Leotiomycetes</taxon>
        <taxon>Helotiales</taxon>
        <taxon>Hyaloscyphaceae</taxon>
        <taxon>Hyaloscypha</taxon>
        <taxon>Hyaloscypha variabilis</taxon>
    </lineage>
</organism>
<evidence type="ECO:0000259" key="1">
    <source>
        <dbReference type="Pfam" id="PF20150"/>
    </source>
</evidence>
<keyword evidence="3" id="KW-1185">Reference proteome</keyword>
<reference evidence="2 3" key="1">
    <citation type="submission" date="2016-04" db="EMBL/GenBank/DDBJ databases">
        <title>A degradative enzymes factory behind the ericoid mycorrhizal symbiosis.</title>
        <authorList>
            <consortium name="DOE Joint Genome Institute"/>
            <person name="Martino E."/>
            <person name="Morin E."/>
            <person name="Grelet G."/>
            <person name="Kuo A."/>
            <person name="Kohler A."/>
            <person name="Daghino S."/>
            <person name="Barry K."/>
            <person name="Choi C."/>
            <person name="Cichocki N."/>
            <person name="Clum A."/>
            <person name="Copeland A."/>
            <person name="Hainaut M."/>
            <person name="Haridas S."/>
            <person name="Labutti K."/>
            <person name="Lindquist E."/>
            <person name="Lipzen A."/>
            <person name="Khouja H.-R."/>
            <person name="Murat C."/>
            <person name="Ohm R."/>
            <person name="Olson A."/>
            <person name="Spatafora J."/>
            <person name="Veneault-Fourrey C."/>
            <person name="Henrissat B."/>
            <person name="Grigoriev I."/>
            <person name="Martin F."/>
            <person name="Perotto S."/>
        </authorList>
    </citation>
    <scope>NUCLEOTIDE SEQUENCE [LARGE SCALE GENOMIC DNA]</scope>
    <source>
        <strain evidence="2 3">F</strain>
    </source>
</reference>
<evidence type="ECO:0000313" key="2">
    <source>
        <dbReference type="EMBL" id="PMD44210.1"/>
    </source>
</evidence>
<evidence type="ECO:0000313" key="3">
    <source>
        <dbReference type="Proteomes" id="UP000235786"/>
    </source>
</evidence>
<gene>
    <name evidence="2" type="ORF">L207DRAFT_508961</name>
</gene>
<dbReference type="EMBL" id="KZ613941">
    <property type="protein sequence ID" value="PMD44210.1"/>
    <property type="molecule type" value="Genomic_DNA"/>
</dbReference>
<dbReference type="PANTHER" id="PTHR35910:SF6">
    <property type="entry name" value="2EXR DOMAIN-CONTAINING PROTEIN"/>
    <property type="match status" value="1"/>
</dbReference>
<name>A0A2J6S0C7_HYAVF</name>
<dbReference type="InterPro" id="IPR045518">
    <property type="entry name" value="2EXR"/>
</dbReference>
<feature type="domain" description="2EXR" evidence="1">
    <location>
        <begin position="8"/>
        <end position="106"/>
    </location>
</feature>
<sequence>MSRLITGFTDLPTELRLKIWHFSCLTPRLVEVRTEDYPGNWNISFSPTRHGTKVRTIEWATKCPAPALLSVCHESREMALKVYTLRFEVLAYGFYTIYINPLLDTIYMNFKWDPEFRDILLSDMKAFDEEEIGIKNLALPLWNGSGDLDRLPLNSLSSLTLVIEDSVEPYWQDWDEDTVLVAPITEQEVTRWEKGGRGACVTLDAAIQGREKYPVFNIAAIRRGDAARALTPDDRRFTALHGPRRPT</sequence>
<dbReference type="PANTHER" id="PTHR35910">
    <property type="entry name" value="2EXR DOMAIN-CONTAINING PROTEIN"/>
    <property type="match status" value="1"/>
</dbReference>
<protein>
    <recommendedName>
        <fullName evidence="1">2EXR domain-containing protein</fullName>
    </recommendedName>
</protein>